<evidence type="ECO:0000313" key="7">
    <source>
        <dbReference type="Proteomes" id="UP000295132"/>
    </source>
</evidence>
<feature type="transmembrane region" description="Helical" evidence="5">
    <location>
        <begin position="100"/>
        <end position="127"/>
    </location>
</feature>
<dbReference type="Pfam" id="PF00902">
    <property type="entry name" value="TatC"/>
    <property type="match status" value="1"/>
</dbReference>
<keyword evidence="2 5" id="KW-0812">Transmembrane</keyword>
<keyword evidence="5" id="KW-0813">Transport</keyword>
<evidence type="ECO:0000256" key="4">
    <source>
        <dbReference type="ARBA" id="ARBA00023136"/>
    </source>
</evidence>
<comment type="subcellular location">
    <subcellularLocation>
        <location evidence="5">Cell membrane</location>
        <topology evidence="5">Multi-pass membrane protein</topology>
    </subcellularLocation>
    <subcellularLocation>
        <location evidence="1">Membrane</location>
        <topology evidence="1">Multi-pass membrane protein</topology>
    </subcellularLocation>
</comment>
<feature type="transmembrane region" description="Helical" evidence="5">
    <location>
        <begin position="20"/>
        <end position="44"/>
    </location>
</feature>
<dbReference type="NCBIfam" id="TIGR00945">
    <property type="entry name" value="tatC"/>
    <property type="match status" value="1"/>
</dbReference>
<protein>
    <recommendedName>
        <fullName evidence="5">Sec-independent protein translocase protein TatC</fullName>
    </recommendedName>
</protein>
<dbReference type="GO" id="GO:0065002">
    <property type="term" value="P:intracellular protein transmembrane transport"/>
    <property type="evidence" value="ECO:0007669"/>
    <property type="project" value="TreeGrafter"/>
</dbReference>
<comment type="subunit">
    <text evidence="5">Forms a complex with TatA.</text>
</comment>
<dbReference type="AlphaFoldDB" id="A0A4V3AUI1"/>
<dbReference type="GO" id="GO:0033281">
    <property type="term" value="C:TAT protein transport complex"/>
    <property type="evidence" value="ECO:0007669"/>
    <property type="project" value="UniProtKB-UniRule"/>
</dbReference>
<dbReference type="InterPro" id="IPR002033">
    <property type="entry name" value="TatC"/>
</dbReference>
<dbReference type="GO" id="GO:0043953">
    <property type="term" value="P:protein transport by the Tat complex"/>
    <property type="evidence" value="ECO:0007669"/>
    <property type="project" value="UniProtKB-UniRule"/>
</dbReference>
<sequence length="242" mass="27396">MGDKEINLVEHLDELRKRLIITVVAFLIFLVIGLVYSKEIYVFFMGNLGYKLMVLGPSDIIMIYFHLASVVAIAGSIPVAAWQIWIFVIPALKPLERKVALAYIPSLFLLFIGGLAFGYFFIFPNVMRFLIGLGNGLMTTSFTAEKYFSFLINMTLPFGVAFELPLVLMFLTTMGIVNPFRIAKMRKYAYLILVIIASMISPPELISHLSVAIPLIIIYEVSIMLSIMVYKRKQKSYSGIHF</sequence>
<feature type="transmembrane region" description="Helical" evidence="5">
    <location>
        <begin position="212"/>
        <end position="230"/>
    </location>
</feature>
<name>A0A4V3AUI1_9BACI</name>
<dbReference type="PRINTS" id="PR01840">
    <property type="entry name" value="TATCFAMILY"/>
</dbReference>
<evidence type="ECO:0000313" key="6">
    <source>
        <dbReference type="EMBL" id="TDK64755.1"/>
    </source>
</evidence>
<dbReference type="RefSeq" id="WP_133332382.1">
    <property type="nucleotide sequence ID" value="NZ_SMYO01000001.1"/>
</dbReference>
<dbReference type="HAMAP" id="MF_00902">
    <property type="entry name" value="TatC"/>
    <property type="match status" value="1"/>
</dbReference>
<dbReference type="PANTHER" id="PTHR30371:SF4">
    <property type="entry name" value="SEC-INDEPENDENT PROTEIN TRANSLOCASE PROTEIN TATCD"/>
    <property type="match status" value="1"/>
</dbReference>
<accession>A0A4V3AUI1</accession>
<keyword evidence="5" id="KW-0653">Protein transport</keyword>
<keyword evidence="5" id="KW-1003">Cell membrane</keyword>
<evidence type="ECO:0000256" key="1">
    <source>
        <dbReference type="ARBA" id="ARBA00004141"/>
    </source>
</evidence>
<evidence type="ECO:0000256" key="5">
    <source>
        <dbReference type="HAMAP-Rule" id="MF_00902"/>
    </source>
</evidence>
<evidence type="ECO:0000256" key="2">
    <source>
        <dbReference type="ARBA" id="ARBA00022692"/>
    </source>
</evidence>
<dbReference type="GO" id="GO:0009977">
    <property type="term" value="F:proton motive force dependent protein transmembrane transporter activity"/>
    <property type="evidence" value="ECO:0007669"/>
    <property type="project" value="TreeGrafter"/>
</dbReference>
<comment type="function">
    <text evidence="5">Part of the twin-arginine translocation (Tat) system that transports large folded proteins containing a characteristic twin-arginine motif in their signal peptide across membranes.</text>
</comment>
<dbReference type="EMBL" id="SMYO01000001">
    <property type="protein sequence ID" value="TDK64755.1"/>
    <property type="molecule type" value="Genomic_DNA"/>
</dbReference>
<feature type="transmembrane region" description="Helical" evidence="5">
    <location>
        <begin position="64"/>
        <end position="88"/>
    </location>
</feature>
<organism evidence="6 7">
    <name type="scientific">Bacillus salipaludis</name>
    <dbReference type="NCBI Taxonomy" id="2547811"/>
    <lineage>
        <taxon>Bacteria</taxon>
        <taxon>Bacillati</taxon>
        <taxon>Bacillota</taxon>
        <taxon>Bacilli</taxon>
        <taxon>Bacillales</taxon>
        <taxon>Bacillaceae</taxon>
        <taxon>Bacillus</taxon>
    </lineage>
</organism>
<feature type="transmembrane region" description="Helical" evidence="5">
    <location>
        <begin position="147"/>
        <end position="176"/>
    </location>
</feature>
<keyword evidence="5" id="KW-0811">Translocation</keyword>
<comment type="caution">
    <text evidence="6">The sequence shown here is derived from an EMBL/GenBank/DDBJ whole genome shotgun (WGS) entry which is preliminary data.</text>
</comment>
<evidence type="ECO:0000256" key="3">
    <source>
        <dbReference type="ARBA" id="ARBA00022989"/>
    </source>
</evidence>
<keyword evidence="4 5" id="KW-0472">Membrane</keyword>
<proteinExistence type="inferred from homology"/>
<feature type="transmembrane region" description="Helical" evidence="5">
    <location>
        <begin position="188"/>
        <end position="206"/>
    </location>
</feature>
<gene>
    <name evidence="5 6" type="primary">tatC</name>
    <name evidence="6" type="ORF">E2K98_00475</name>
</gene>
<reference evidence="6 7" key="1">
    <citation type="submission" date="2019-03" db="EMBL/GenBank/DDBJ databases">
        <title>Bacillus niacini sp. nov. a Nicotinate-Metabolizing Mesophile Isolated from Soil.</title>
        <authorList>
            <person name="Zhang G."/>
        </authorList>
    </citation>
    <scope>NUCLEOTIDE SEQUENCE [LARGE SCALE GENOMIC DNA]</scope>
    <source>
        <strain evidence="6 7">WN066</strain>
    </source>
</reference>
<dbReference type="Proteomes" id="UP000295132">
    <property type="component" value="Unassembled WGS sequence"/>
</dbReference>
<comment type="similarity">
    <text evidence="5">Belongs to the TatC family.</text>
</comment>
<keyword evidence="3 5" id="KW-1133">Transmembrane helix</keyword>
<dbReference type="PANTHER" id="PTHR30371">
    <property type="entry name" value="SEC-INDEPENDENT PROTEIN TRANSLOCASE PROTEIN TATC"/>
    <property type="match status" value="1"/>
</dbReference>